<dbReference type="Pfam" id="PF13580">
    <property type="entry name" value="SIS_2"/>
    <property type="match status" value="1"/>
</dbReference>
<dbReference type="GO" id="GO:1901135">
    <property type="term" value="P:carbohydrate derivative metabolic process"/>
    <property type="evidence" value="ECO:0007669"/>
    <property type="project" value="InterPro"/>
</dbReference>
<dbReference type="EMBL" id="UFSM01000001">
    <property type="protein sequence ID" value="SUU89827.1"/>
    <property type="molecule type" value="Genomic_DNA"/>
</dbReference>
<dbReference type="GO" id="GO:0016853">
    <property type="term" value="F:isomerase activity"/>
    <property type="evidence" value="ECO:0007669"/>
    <property type="project" value="UniProtKB-KW"/>
</dbReference>
<dbReference type="OrthoDB" id="9813831at2"/>
<dbReference type="InterPro" id="IPR046348">
    <property type="entry name" value="SIS_dom_sf"/>
</dbReference>
<dbReference type="CDD" id="cd05013">
    <property type="entry name" value="SIS_RpiR"/>
    <property type="match status" value="1"/>
</dbReference>
<dbReference type="RefSeq" id="WP_115731922.1">
    <property type="nucleotide sequence ID" value="NZ_BAAAVY010000002.1"/>
</dbReference>
<feature type="domain" description="SIS" evidence="1">
    <location>
        <begin position="31"/>
        <end position="213"/>
    </location>
</feature>
<accession>A0A380WLG7</accession>
<evidence type="ECO:0000313" key="3">
    <source>
        <dbReference type="Proteomes" id="UP000254701"/>
    </source>
</evidence>
<dbReference type="AlphaFoldDB" id="A0A380WLG7"/>
<dbReference type="Proteomes" id="UP000254701">
    <property type="component" value="Unassembled WGS sequence"/>
</dbReference>
<dbReference type="SUPFAM" id="SSF53697">
    <property type="entry name" value="SIS domain"/>
    <property type="match status" value="1"/>
</dbReference>
<dbReference type="GO" id="GO:0097367">
    <property type="term" value="F:carbohydrate derivative binding"/>
    <property type="evidence" value="ECO:0007669"/>
    <property type="project" value="InterPro"/>
</dbReference>
<sequence length="264" mass="28895">MKTSYISRLAKLIDGAASANEAAFETVSVRLAETLANKGLVHLYGSGHSVLPCQEAFPRYGSYVGFNPLTDPRVMWHNVLGSGGVRELLWLERTENYAEKFLDHQPLNPGDSIIIYGHSGRNASGIDTALYAKKRGLFVVAITSKNNLDKPASHSSGKRLADAADVVIDTTSPIEDAIVPVKGWSRPVAGSSTVLAMIMTHELIARTAQKLADRGIELPTFASPTIEGVTLHDTDVIYGIYREKMIEAQRKHLDFFKERMQGEA</sequence>
<name>A0A380WLG7_AMIAI</name>
<dbReference type="PROSITE" id="PS51464">
    <property type="entry name" value="SIS"/>
    <property type="match status" value="1"/>
</dbReference>
<evidence type="ECO:0000259" key="1">
    <source>
        <dbReference type="PROSITE" id="PS51464"/>
    </source>
</evidence>
<reference evidence="2 3" key="1">
    <citation type="submission" date="2018-06" db="EMBL/GenBank/DDBJ databases">
        <authorList>
            <consortium name="Pathogen Informatics"/>
            <person name="Doyle S."/>
        </authorList>
    </citation>
    <scope>NUCLEOTIDE SEQUENCE [LARGE SCALE GENOMIC DNA]</scope>
    <source>
        <strain evidence="2 3">NCTC10684</strain>
    </source>
</reference>
<gene>
    <name evidence="2" type="ORF">NCTC10684_03069</name>
</gene>
<proteinExistence type="predicted"/>
<dbReference type="InterPro" id="IPR035472">
    <property type="entry name" value="RpiR-like_SIS"/>
</dbReference>
<dbReference type="InterPro" id="IPR001347">
    <property type="entry name" value="SIS_dom"/>
</dbReference>
<dbReference type="NCBIfam" id="NF002805">
    <property type="entry name" value="PRK02947.1"/>
    <property type="match status" value="1"/>
</dbReference>
<organism evidence="2 3">
    <name type="scientific">Aminobacter aminovorans</name>
    <name type="common">Chelatobacter heintzii</name>
    <dbReference type="NCBI Taxonomy" id="83263"/>
    <lineage>
        <taxon>Bacteria</taxon>
        <taxon>Pseudomonadati</taxon>
        <taxon>Pseudomonadota</taxon>
        <taxon>Alphaproteobacteria</taxon>
        <taxon>Hyphomicrobiales</taxon>
        <taxon>Phyllobacteriaceae</taxon>
        <taxon>Aminobacter</taxon>
    </lineage>
</organism>
<evidence type="ECO:0000313" key="2">
    <source>
        <dbReference type="EMBL" id="SUU89827.1"/>
    </source>
</evidence>
<protein>
    <submittedName>
        <fullName evidence="2">Uncharacterized protein containing SIS (Sugar ISomerase) phosphosugar binding domain</fullName>
    </submittedName>
</protein>
<keyword evidence="2" id="KW-0413">Isomerase</keyword>
<dbReference type="Gene3D" id="3.40.50.10490">
    <property type="entry name" value="Glucose-6-phosphate isomerase like protein, domain 1"/>
    <property type="match status" value="1"/>
</dbReference>